<keyword evidence="1" id="KW-0732">Signal</keyword>
<accession>A0A2J7ZV43</accession>
<evidence type="ECO:0000256" key="1">
    <source>
        <dbReference type="SAM" id="SignalP"/>
    </source>
</evidence>
<evidence type="ECO:0000313" key="3">
    <source>
        <dbReference type="Proteomes" id="UP000236333"/>
    </source>
</evidence>
<dbReference type="Proteomes" id="UP000236333">
    <property type="component" value="Unassembled WGS sequence"/>
</dbReference>
<protein>
    <submittedName>
        <fullName evidence="2">Uncharacterized protein</fullName>
    </submittedName>
</protein>
<dbReference type="EMBL" id="PGGS01000419">
    <property type="protein sequence ID" value="PNH04146.1"/>
    <property type="molecule type" value="Genomic_DNA"/>
</dbReference>
<name>A0A2J7ZV43_9CHLO</name>
<feature type="chain" id="PRO_5014430880" evidence="1">
    <location>
        <begin position="23"/>
        <end position="106"/>
    </location>
</feature>
<sequence>MVHAQLHAIVLLLLSVLISAAAISERFTFAKSHVVPGQGAWWKATPADERLPGRRLAQAISFEQHQPPGANSAVCVVLKDEGPRLWEFAQYHSWLGTAWDEMRWNG</sequence>
<comment type="caution">
    <text evidence="2">The sequence shown here is derived from an EMBL/GenBank/DDBJ whole genome shotgun (WGS) entry which is preliminary data.</text>
</comment>
<dbReference type="AlphaFoldDB" id="A0A2J7ZV43"/>
<proteinExistence type="predicted"/>
<gene>
    <name evidence="2" type="ORF">TSOC_009722</name>
</gene>
<organism evidence="2 3">
    <name type="scientific">Tetrabaena socialis</name>
    <dbReference type="NCBI Taxonomy" id="47790"/>
    <lineage>
        <taxon>Eukaryota</taxon>
        <taxon>Viridiplantae</taxon>
        <taxon>Chlorophyta</taxon>
        <taxon>core chlorophytes</taxon>
        <taxon>Chlorophyceae</taxon>
        <taxon>CS clade</taxon>
        <taxon>Chlamydomonadales</taxon>
        <taxon>Tetrabaenaceae</taxon>
        <taxon>Tetrabaena</taxon>
    </lineage>
</organism>
<keyword evidence="3" id="KW-1185">Reference proteome</keyword>
<reference evidence="2 3" key="1">
    <citation type="journal article" date="2017" name="Mol. Biol. Evol.">
        <title>The 4-celled Tetrabaena socialis nuclear genome reveals the essential components for genetic control of cell number at the origin of multicellularity in the volvocine lineage.</title>
        <authorList>
            <person name="Featherston J."/>
            <person name="Arakaki Y."/>
            <person name="Hanschen E.R."/>
            <person name="Ferris P.J."/>
            <person name="Michod R.E."/>
            <person name="Olson B.J.S.C."/>
            <person name="Nozaki H."/>
            <person name="Durand P.M."/>
        </authorList>
    </citation>
    <scope>NUCLEOTIDE SEQUENCE [LARGE SCALE GENOMIC DNA]</scope>
    <source>
        <strain evidence="2 3">NIES-571</strain>
    </source>
</reference>
<feature type="signal peptide" evidence="1">
    <location>
        <begin position="1"/>
        <end position="22"/>
    </location>
</feature>
<evidence type="ECO:0000313" key="2">
    <source>
        <dbReference type="EMBL" id="PNH04146.1"/>
    </source>
</evidence>